<feature type="repeat" description="ANK" evidence="3">
    <location>
        <begin position="144"/>
        <end position="176"/>
    </location>
</feature>
<protein>
    <submittedName>
        <fullName evidence="5">Phosphocholine transferase AnkX</fullName>
        <ecNumber evidence="5">2.7.1.-</ecNumber>
    </submittedName>
</protein>
<dbReference type="SMART" id="SM00248">
    <property type="entry name" value="ANK"/>
    <property type="match status" value="4"/>
</dbReference>
<dbReference type="GO" id="GO:0005737">
    <property type="term" value="C:cytoplasm"/>
    <property type="evidence" value="ECO:0007669"/>
    <property type="project" value="TreeGrafter"/>
</dbReference>
<evidence type="ECO:0000256" key="3">
    <source>
        <dbReference type="PROSITE-ProRule" id="PRU00023"/>
    </source>
</evidence>
<reference evidence="5 6" key="1">
    <citation type="submission" date="2019-02" db="EMBL/GenBank/DDBJ databases">
        <title>Deep-cultivation of Planctomycetes and their phenomic and genomic characterization uncovers novel biology.</title>
        <authorList>
            <person name="Wiegand S."/>
            <person name="Jogler M."/>
            <person name="Boedeker C."/>
            <person name="Pinto D."/>
            <person name="Vollmers J."/>
            <person name="Rivas-Marin E."/>
            <person name="Kohn T."/>
            <person name="Peeters S.H."/>
            <person name="Heuer A."/>
            <person name="Rast P."/>
            <person name="Oberbeckmann S."/>
            <person name="Bunk B."/>
            <person name="Jeske O."/>
            <person name="Meyerdierks A."/>
            <person name="Storesund J.E."/>
            <person name="Kallscheuer N."/>
            <person name="Luecker S."/>
            <person name="Lage O.M."/>
            <person name="Pohl T."/>
            <person name="Merkel B.J."/>
            <person name="Hornburger P."/>
            <person name="Mueller R.-W."/>
            <person name="Bruemmer F."/>
            <person name="Labrenz M."/>
            <person name="Spormann A.M."/>
            <person name="Op Den Camp H."/>
            <person name="Overmann J."/>
            <person name="Amann R."/>
            <person name="Jetten M.S.M."/>
            <person name="Mascher T."/>
            <person name="Medema M.H."/>
            <person name="Devos D.P."/>
            <person name="Kaster A.-K."/>
            <person name="Ovreas L."/>
            <person name="Rohde M."/>
            <person name="Galperin M.Y."/>
            <person name="Jogler C."/>
        </authorList>
    </citation>
    <scope>NUCLEOTIDE SEQUENCE [LARGE SCALE GENOMIC DNA]</scope>
    <source>
        <strain evidence="5 6">Poly59</strain>
    </source>
</reference>
<dbReference type="InterPro" id="IPR051631">
    <property type="entry name" value="Ankyrin-KH/SAM_domain"/>
</dbReference>
<dbReference type="PROSITE" id="PS50297">
    <property type="entry name" value="ANK_REP_REGION"/>
    <property type="match status" value="3"/>
</dbReference>
<dbReference type="Gene3D" id="1.25.40.20">
    <property type="entry name" value="Ankyrin repeat-containing domain"/>
    <property type="match status" value="1"/>
</dbReference>
<dbReference type="PRINTS" id="PR01415">
    <property type="entry name" value="ANKYRIN"/>
</dbReference>
<feature type="repeat" description="ANK" evidence="3">
    <location>
        <begin position="178"/>
        <end position="210"/>
    </location>
</feature>
<dbReference type="GO" id="GO:0016740">
    <property type="term" value="F:transferase activity"/>
    <property type="evidence" value="ECO:0007669"/>
    <property type="project" value="UniProtKB-KW"/>
</dbReference>
<keyword evidence="1" id="KW-0677">Repeat</keyword>
<gene>
    <name evidence="5" type="primary">ankX_1</name>
    <name evidence="5" type="ORF">Poly59_13290</name>
</gene>
<dbReference type="EC" id="2.7.1.-" evidence="5"/>
<dbReference type="AlphaFoldDB" id="A0A5C6F4R2"/>
<dbReference type="Pfam" id="PF12796">
    <property type="entry name" value="Ank_2"/>
    <property type="match status" value="1"/>
</dbReference>
<evidence type="ECO:0000313" key="5">
    <source>
        <dbReference type="EMBL" id="TWU55036.1"/>
    </source>
</evidence>
<dbReference type="PANTHER" id="PTHR23206">
    <property type="entry name" value="MASK PROTEIN"/>
    <property type="match status" value="1"/>
</dbReference>
<feature type="region of interest" description="Disordered" evidence="4">
    <location>
        <begin position="56"/>
        <end position="75"/>
    </location>
</feature>
<dbReference type="PIRSF" id="PIRSF000654">
    <property type="entry name" value="Integrin-linked_kinase"/>
    <property type="match status" value="1"/>
</dbReference>
<keyword evidence="5" id="KW-0808">Transferase</keyword>
<dbReference type="OrthoDB" id="281799at2"/>
<dbReference type="PANTHER" id="PTHR23206:SF7">
    <property type="entry name" value="PROTEIN KINASE DOMAIN-CONTAINING PROTEIN"/>
    <property type="match status" value="1"/>
</dbReference>
<evidence type="ECO:0000256" key="1">
    <source>
        <dbReference type="ARBA" id="ARBA00022737"/>
    </source>
</evidence>
<evidence type="ECO:0000256" key="2">
    <source>
        <dbReference type="ARBA" id="ARBA00023043"/>
    </source>
</evidence>
<dbReference type="InterPro" id="IPR002110">
    <property type="entry name" value="Ankyrin_rpt"/>
</dbReference>
<keyword evidence="2 3" id="KW-0040">ANK repeat</keyword>
<accession>A0A5C6F4R2</accession>
<dbReference type="PROSITE" id="PS50088">
    <property type="entry name" value="ANK_REPEAT"/>
    <property type="match status" value="3"/>
</dbReference>
<dbReference type="EMBL" id="SJPX01000002">
    <property type="protein sequence ID" value="TWU55036.1"/>
    <property type="molecule type" value="Genomic_DNA"/>
</dbReference>
<dbReference type="RefSeq" id="WP_146533301.1">
    <property type="nucleotide sequence ID" value="NZ_SJPX01000002.1"/>
</dbReference>
<dbReference type="Pfam" id="PF00023">
    <property type="entry name" value="Ank"/>
    <property type="match status" value="1"/>
</dbReference>
<evidence type="ECO:0000256" key="4">
    <source>
        <dbReference type="SAM" id="MobiDB-lite"/>
    </source>
</evidence>
<name>A0A5C6F4R2_9BACT</name>
<evidence type="ECO:0000313" key="6">
    <source>
        <dbReference type="Proteomes" id="UP000317977"/>
    </source>
</evidence>
<organism evidence="5 6">
    <name type="scientific">Rubripirellula reticaptiva</name>
    <dbReference type="NCBI Taxonomy" id="2528013"/>
    <lineage>
        <taxon>Bacteria</taxon>
        <taxon>Pseudomonadati</taxon>
        <taxon>Planctomycetota</taxon>
        <taxon>Planctomycetia</taxon>
        <taxon>Pirellulales</taxon>
        <taxon>Pirellulaceae</taxon>
        <taxon>Rubripirellula</taxon>
    </lineage>
</organism>
<feature type="repeat" description="ANK" evidence="3">
    <location>
        <begin position="111"/>
        <end position="143"/>
    </location>
</feature>
<dbReference type="Proteomes" id="UP000317977">
    <property type="component" value="Unassembled WGS sequence"/>
</dbReference>
<sequence length="232" mass="24178">MKQTQLNHRCVTVFSASLFILVNVCGCGGSVALKTTNDAGKDGTVKDEVATSLDQSVASTDATKETEPAGKSSTVQYSDEAFRVAAHDGNIDVVRKALAAGTNVDAPDPDRKYTALLMAAYNGHSHVIKVLLEHGAEVDARDFEGKTPLMHAASGPFPDAVTMLVDAGANVNATETTEGFTALMTAAAVGEVEVVKILLDRGADPNVVDEDNDTAKNHAINSGKPETAALLP</sequence>
<comment type="caution">
    <text evidence="5">The sequence shown here is derived from an EMBL/GenBank/DDBJ whole genome shotgun (WGS) entry which is preliminary data.</text>
</comment>
<keyword evidence="6" id="KW-1185">Reference proteome</keyword>
<feature type="region of interest" description="Disordered" evidence="4">
    <location>
        <begin position="205"/>
        <end position="232"/>
    </location>
</feature>
<dbReference type="SUPFAM" id="SSF48403">
    <property type="entry name" value="Ankyrin repeat"/>
    <property type="match status" value="1"/>
</dbReference>
<proteinExistence type="predicted"/>
<dbReference type="InterPro" id="IPR036770">
    <property type="entry name" value="Ankyrin_rpt-contain_sf"/>
</dbReference>